<name>A0A2V3VZB4_9BACI</name>
<accession>A0A2V3VZB4</accession>
<dbReference type="EMBL" id="QJJQ01000011">
    <property type="protein sequence ID" value="PXW85325.1"/>
    <property type="molecule type" value="Genomic_DNA"/>
</dbReference>
<proteinExistence type="predicted"/>
<dbReference type="Proteomes" id="UP000247978">
    <property type="component" value="Unassembled WGS sequence"/>
</dbReference>
<sequence length="77" mass="8983">MDYVSLTRSICRGSKLCADLKNYVPRKQVMWRNQELCAARTGYMPRKTIMHCQAVMKTKLKKVHYSHGNVPFYSSII</sequence>
<dbReference type="AlphaFoldDB" id="A0A2V3VZB4"/>
<keyword evidence="2" id="KW-1185">Reference proteome</keyword>
<evidence type="ECO:0000313" key="1">
    <source>
        <dbReference type="EMBL" id="PXW85325.1"/>
    </source>
</evidence>
<reference evidence="1 2" key="1">
    <citation type="submission" date="2018-05" db="EMBL/GenBank/DDBJ databases">
        <title>Genomic Encyclopedia of Type Strains, Phase IV (KMG-IV): sequencing the most valuable type-strain genomes for metagenomic binning, comparative biology and taxonomic classification.</title>
        <authorList>
            <person name="Goeker M."/>
        </authorList>
    </citation>
    <scope>NUCLEOTIDE SEQUENCE [LARGE SCALE GENOMIC DNA]</scope>
    <source>
        <strain evidence="1 2">DSM 28556</strain>
    </source>
</reference>
<evidence type="ECO:0000313" key="2">
    <source>
        <dbReference type="Proteomes" id="UP000247978"/>
    </source>
</evidence>
<comment type="caution">
    <text evidence="1">The sequence shown here is derived from an EMBL/GenBank/DDBJ whole genome shotgun (WGS) entry which is preliminary data.</text>
</comment>
<protein>
    <submittedName>
        <fullName evidence="1">Uncharacterized protein</fullName>
    </submittedName>
</protein>
<organism evidence="1 2">
    <name type="scientific">Pseudogracilibacillus auburnensis</name>
    <dbReference type="NCBI Taxonomy" id="1494959"/>
    <lineage>
        <taxon>Bacteria</taxon>
        <taxon>Bacillati</taxon>
        <taxon>Bacillota</taxon>
        <taxon>Bacilli</taxon>
        <taxon>Bacillales</taxon>
        <taxon>Bacillaceae</taxon>
        <taxon>Pseudogracilibacillus</taxon>
    </lineage>
</organism>
<gene>
    <name evidence="1" type="ORF">DFR56_11193</name>
</gene>